<evidence type="ECO:0000256" key="2">
    <source>
        <dbReference type="ARBA" id="ARBA00022448"/>
    </source>
</evidence>
<dbReference type="Proteomes" id="UP001063698">
    <property type="component" value="Chromosome"/>
</dbReference>
<protein>
    <recommendedName>
        <fullName evidence="7">Citrate transporter-like domain-containing protein</fullName>
    </recommendedName>
</protein>
<feature type="transmembrane region" description="Helical" evidence="6">
    <location>
        <begin position="138"/>
        <end position="160"/>
    </location>
</feature>
<dbReference type="GO" id="GO:0016020">
    <property type="term" value="C:membrane"/>
    <property type="evidence" value="ECO:0007669"/>
    <property type="project" value="UniProtKB-SubCell"/>
</dbReference>
<feature type="domain" description="Citrate transporter-like" evidence="7">
    <location>
        <begin position="6"/>
        <end position="270"/>
    </location>
</feature>
<feature type="transmembrane region" description="Helical" evidence="6">
    <location>
        <begin position="32"/>
        <end position="50"/>
    </location>
</feature>
<dbReference type="EMBL" id="CP006868">
    <property type="protein sequence ID" value="UXD22831.1"/>
    <property type="molecule type" value="Genomic_DNA"/>
</dbReference>
<dbReference type="AlphaFoldDB" id="A0A977PKG3"/>
<dbReference type="InterPro" id="IPR004680">
    <property type="entry name" value="Cit_transptr-like_dom"/>
</dbReference>
<evidence type="ECO:0000259" key="7">
    <source>
        <dbReference type="Pfam" id="PF03600"/>
    </source>
</evidence>
<feature type="transmembrane region" description="Helical" evidence="6">
    <location>
        <begin position="282"/>
        <end position="304"/>
    </location>
</feature>
<reference evidence="8" key="1">
    <citation type="submission" date="2013-11" db="EMBL/GenBank/DDBJ databases">
        <title>Comparative genomics of Ignicoccus.</title>
        <authorList>
            <person name="Podar M."/>
        </authorList>
    </citation>
    <scope>NUCLEOTIDE SEQUENCE</scope>
    <source>
        <strain evidence="8">DSM 13166</strain>
    </source>
</reference>
<keyword evidence="2" id="KW-0813">Transport</keyword>
<keyword evidence="9" id="KW-1185">Reference proteome</keyword>
<evidence type="ECO:0000313" key="9">
    <source>
        <dbReference type="Proteomes" id="UP001063698"/>
    </source>
</evidence>
<evidence type="ECO:0000256" key="6">
    <source>
        <dbReference type="SAM" id="Phobius"/>
    </source>
</evidence>
<organism evidence="8 9">
    <name type="scientific">Ignicoccus pacificus DSM 13166</name>
    <dbReference type="NCBI Taxonomy" id="940294"/>
    <lineage>
        <taxon>Archaea</taxon>
        <taxon>Thermoproteota</taxon>
        <taxon>Thermoprotei</taxon>
        <taxon>Desulfurococcales</taxon>
        <taxon>Desulfurococcaceae</taxon>
        <taxon>Ignicoccus</taxon>
    </lineage>
</organism>
<evidence type="ECO:0000313" key="8">
    <source>
        <dbReference type="EMBL" id="UXD22831.1"/>
    </source>
</evidence>
<feature type="transmembrane region" description="Helical" evidence="6">
    <location>
        <begin position="221"/>
        <end position="243"/>
    </location>
</feature>
<feature type="transmembrane region" description="Helical" evidence="6">
    <location>
        <begin position="316"/>
        <end position="335"/>
    </location>
</feature>
<evidence type="ECO:0000256" key="5">
    <source>
        <dbReference type="ARBA" id="ARBA00023136"/>
    </source>
</evidence>
<proteinExistence type="predicted"/>
<accession>A0A977PKG3</accession>
<dbReference type="PANTHER" id="PTHR43568">
    <property type="entry name" value="P PROTEIN"/>
    <property type="match status" value="1"/>
</dbReference>
<dbReference type="Pfam" id="PF03600">
    <property type="entry name" value="CitMHS"/>
    <property type="match status" value="1"/>
</dbReference>
<name>A0A977PKG3_9CREN</name>
<evidence type="ECO:0000256" key="3">
    <source>
        <dbReference type="ARBA" id="ARBA00022692"/>
    </source>
</evidence>
<feature type="transmembrane region" description="Helical" evidence="6">
    <location>
        <begin position="71"/>
        <end position="97"/>
    </location>
</feature>
<feature type="transmembrane region" description="Helical" evidence="6">
    <location>
        <begin position="172"/>
        <end position="191"/>
    </location>
</feature>
<evidence type="ECO:0000256" key="1">
    <source>
        <dbReference type="ARBA" id="ARBA00004141"/>
    </source>
</evidence>
<dbReference type="KEGG" id="ipc:IPA_08700"/>
<gene>
    <name evidence="8" type="ORF">IPA_08700</name>
</gene>
<keyword evidence="4 6" id="KW-1133">Transmembrane helix</keyword>
<dbReference type="PANTHER" id="PTHR43568:SF1">
    <property type="entry name" value="P PROTEIN"/>
    <property type="match status" value="1"/>
</dbReference>
<keyword evidence="3 6" id="KW-0812">Transmembrane</keyword>
<sequence>MRKDPLLIALIALSIAVAVAFPSTLGRLKELINIKALVILANFMIISEMWRESNAFEKIALGLSDKGGLKVLAGISALAGAILMNDAAMFFMVPIALAMDPSGASIPLIAAAVNIGSMITPFGNPQNVIIWTHYSVDFLSFILNTLPASLVPLAIIVYALPPRGKLKEEVELNKRIFALAFVLLVLSISLIEKNMEWIALALSLLTYVIINRKVPKIDFNLLIILALMMYSFGSLGYVLRLAVGGSLETMLVAAGLSQAISNVPATLILIKSNPPWRALTLGVDIGGLGTPIASLSNLIALRLSGYDYWEFTKVNVLLLVISLGILCVTSLVLGYP</sequence>
<dbReference type="GO" id="GO:0055085">
    <property type="term" value="P:transmembrane transport"/>
    <property type="evidence" value="ECO:0007669"/>
    <property type="project" value="InterPro"/>
</dbReference>
<keyword evidence="5 6" id="KW-0472">Membrane</keyword>
<dbReference type="InterPro" id="IPR051475">
    <property type="entry name" value="Diverse_Ion_Transporter"/>
</dbReference>
<comment type="subcellular location">
    <subcellularLocation>
        <location evidence="1">Membrane</location>
        <topology evidence="1">Multi-pass membrane protein</topology>
    </subcellularLocation>
</comment>
<evidence type="ECO:0000256" key="4">
    <source>
        <dbReference type="ARBA" id="ARBA00022989"/>
    </source>
</evidence>